<evidence type="ECO:0000313" key="1">
    <source>
        <dbReference type="EMBL" id="KAF5402080.1"/>
    </source>
</evidence>
<dbReference type="AlphaFoldDB" id="A0A8J4T1N8"/>
<sequence>MTSLDTGLSSAVILKATLQIVGRTGAFTTLCPVNSNITPYVFDIARLALLGQYQSTLIPNLVSVTCNGLSNHCLPINSAMFKGSTTACIIPEQCCLDASSRTTLTICYR</sequence>
<proteinExistence type="predicted"/>
<keyword evidence="2" id="KW-1185">Reference proteome</keyword>
<name>A0A8J4T1N8_9TREM</name>
<accession>A0A8J4T1N8</accession>
<protein>
    <submittedName>
        <fullName evidence="1">Uncharacterized protein</fullName>
    </submittedName>
</protein>
<dbReference type="EMBL" id="LUCH01002042">
    <property type="protein sequence ID" value="KAF5402080.1"/>
    <property type="molecule type" value="Genomic_DNA"/>
</dbReference>
<evidence type="ECO:0000313" key="2">
    <source>
        <dbReference type="Proteomes" id="UP000748531"/>
    </source>
</evidence>
<reference evidence="1" key="1">
    <citation type="submission" date="2019-05" db="EMBL/GenBank/DDBJ databases">
        <title>Annotation for the trematode Paragonimus heterotremus.</title>
        <authorList>
            <person name="Choi Y.-J."/>
        </authorList>
    </citation>
    <scope>NUCLEOTIDE SEQUENCE</scope>
    <source>
        <strain evidence="1">LC</strain>
    </source>
</reference>
<organism evidence="1 2">
    <name type="scientific">Paragonimus heterotremus</name>
    <dbReference type="NCBI Taxonomy" id="100268"/>
    <lineage>
        <taxon>Eukaryota</taxon>
        <taxon>Metazoa</taxon>
        <taxon>Spiralia</taxon>
        <taxon>Lophotrochozoa</taxon>
        <taxon>Platyhelminthes</taxon>
        <taxon>Trematoda</taxon>
        <taxon>Digenea</taxon>
        <taxon>Plagiorchiida</taxon>
        <taxon>Troglotremata</taxon>
        <taxon>Troglotrematidae</taxon>
        <taxon>Paragonimus</taxon>
    </lineage>
</organism>
<comment type="caution">
    <text evidence="1">The sequence shown here is derived from an EMBL/GenBank/DDBJ whole genome shotgun (WGS) entry which is preliminary data.</text>
</comment>
<dbReference type="Proteomes" id="UP000748531">
    <property type="component" value="Unassembled WGS sequence"/>
</dbReference>
<gene>
    <name evidence="1" type="ORF">PHET_04520</name>
</gene>